<dbReference type="AlphaFoldDB" id="A0A1H4YRA9"/>
<dbReference type="InterPro" id="IPR015815">
    <property type="entry name" value="HIBADH-related"/>
</dbReference>
<keyword evidence="2" id="KW-0560">Oxidoreductase</keyword>
<evidence type="ECO:0000313" key="5">
    <source>
        <dbReference type="EMBL" id="SED19784.1"/>
    </source>
</evidence>
<comment type="similarity">
    <text evidence="1">Belongs to the HIBADH-related family.</text>
</comment>
<dbReference type="GO" id="GO:0031491">
    <property type="term" value="F:nucleosome binding"/>
    <property type="evidence" value="ECO:0007669"/>
    <property type="project" value="TreeGrafter"/>
</dbReference>
<dbReference type="GO" id="GO:0050661">
    <property type="term" value="F:NADP binding"/>
    <property type="evidence" value="ECO:0007669"/>
    <property type="project" value="InterPro"/>
</dbReference>
<feature type="domain" description="6-phosphogluconate dehydrogenase NADP-binding" evidence="3">
    <location>
        <begin position="14"/>
        <end position="164"/>
    </location>
</feature>
<feature type="domain" description="NADPH-dependent reductive aminase-like C-terminal" evidence="4">
    <location>
        <begin position="169"/>
        <end position="294"/>
    </location>
</feature>
<gene>
    <name evidence="5" type="ORF">SAMN04489793_4263</name>
</gene>
<reference evidence="6" key="1">
    <citation type="submission" date="2016-10" db="EMBL/GenBank/DDBJ databases">
        <authorList>
            <person name="Varghese N."/>
            <person name="Submissions S."/>
        </authorList>
    </citation>
    <scope>NUCLEOTIDE SEQUENCE [LARGE SCALE GENOMIC DNA]</scope>
    <source>
        <strain evidence="6">DSM 44234</strain>
    </source>
</reference>
<dbReference type="SUPFAM" id="SSF51735">
    <property type="entry name" value="NAD(P)-binding Rossmann-fold domains"/>
    <property type="match status" value="1"/>
</dbReference>
<dbReference type="GO" id="GO:0000785">
    <property type="term" value="C:chromatin"/>
    <property type="evidence" value="ECO:0007669"/>
    <property type="project" value="TreeGrafter"/>
</dbReference>
<accession>A0A1H4YRA9</accession>
<dbReference type="EMBL" id="FNSA01000003">
    <property type="protein sequence ID" value="SED19784.1"/>
    <property type="molecule type" value="Genomic_DNA"/>
</dbReference>
<dbReference type="Pfam" id="PF03446">
    <property type="entry name" value="NAD_binding_2"/>
    <property type="match status" value="1"/>
</dbReference>
<dbReference type="GO" id="GO:0016491">
    <property type="term" value="F:oxidoreductase activity"/>
    <property type="evidence" value="ECO:0007669"/>
    <property type="project" value="UniProtKB-KW"/>
</dbReference>
<dbReference type="Pfam" id="PF21761">
    <property type="entry name" value="RedAm-like_C"/>
    <property type="match status" value="1"/>
</dbReference>
<evidence type="ECO:0000256" key="1">
    <source>
        <dbReference type="ARBA" id="ARBA00009080"/>
    </source>
</evidence>
<evidence type="ECO:0000259" key="4">
    <source>
        <dbReference type="Pfam" id="PF21761"/>
    </source>
</evidence>
<evidence type="ECO:0000259" key="3">
    <source>
        <dbReference type="Pfam" id="PF03446"/>
    </source>
</evidence>
<dbReference type="PANTHER" id="PTHR43580">
    <property type="entry name" value="OXIDOREDUCTASE GLYR1-RELATED"/>
    <property type="match status" value="1"/>
</dbReference>
<dbReference type="GO" id="GO:0140673">
    <property type="term" value="P:transcription elongation-coupled chromatin remodeling"/>
    <property type="evidence" value="ECO:0007669"/>
    <property type="project" value="TreeGrafter"/>
</dbReference>
<evidence type="ECO:0000256" key="2">
    <source>
        <dbReference type="ARBA" id="ARBA00023002"/>
    </source>
</evidence>
<dbReference type="RefSeq" id="WP_074850739.1">
    <property type="nucleotide sequence ID" value="NZ_CBDRGN010000009.1"/>
</dbReference>
<name>A0A1H4YRA9_TSUTY</name>
<dbReference type="Proteomes" id="UP000182241">
    <property type="component" value="Unassembled WGS sequence"/>
</dbReference>
<dbReference type="InterPro" id="IPR008927">
    <property type="entry name" value="6-PGluconate_DH-like_C_sf"/>
</dbReference>
<dbReference type="Gene3D" id="1.10.1040.10">
    <property type="entry name" value="N-(1-d-carboxylethyl)-l-norvaline Dehydrogenase, domain 2"/>
    <property type="match status" value="1"/>
</dbReference>
<dbReference type="STRING" id="57704.SAMN04489793_4263"/>
<dbReference type="InterPro" id="IPR036291">
    <property type="entry name" value="NAD(P)-bd_dom_sf"/>
</dbReference>
<dbReference type="PIRSF" id="PIRSF000103">
    <property type="entry name" value="HIBADH"/>
    <property type="match status" value="1"/>
</dbReference>
<dbReference type="InterPro" id="IPR006115">
    <property type="entry name" value="6PGDH_NADP-bd"/>
</dbReference>
<dbReference type="InterPro" id="IPR051265">
    <property type="entry name" value="HIBADH-related_NP60_sf"/>
</dbReference>
<dbReference type="InterPro" id="IPR048666">
    <property type="entry name" value="RedAm-like_C"/>
</dbReference>
<evidence type="ECO:0000313" key="6">
    <source>
        <dbReference type="Proteomes" id="UP000182241"/>
    </source>
</evidence>
<protein>
    <submittedName>
        <fullName evidence="5">3-hydroxyisobutyrate dehydrogenase</fullName>
    </submittedName>
</protein>
<organism evidence="5 6">
    <name type="scientific">Tsukamurella tyrosinosolvens</name>
    <dbReference type="NCBI Taxonomy" id="57704"/>
    <lineage>
        <taxon>Bacteria</taxon>
        <taxon>Bacillati</taxon>
        <taxon>Actinomycetota</taxon>
        <taxon>Actinomycetes</taxon>
        <taxon>Mycobacteriales</taxon>
        <taxon>Tsukamurellaceae</taxon>
        <taxon>Tsukamurella</taxon>
    </lineage>
</organism>
<dbReference type="InterPro" id="IPR013328">
    <property type="entry name" value="6PGD_dom2"/>
</dbReference>
<dbReference type="Gene3D" id="3.40.50.720">
    <property type="entry name" value="NAD(P)-binding Rossmann-like Domain"/>
    <property type="match status" value="1"/>
</dbReference>
<keyword evidence="6" id="KW-1185">Reference proteome</keyword>
<dbReference type="OrthoDB" id="4029976at2"/>
<proteinExistence type="inferred from homology"/>
<dbReference type="SUPFAM" id="SSF48179">
    <property type="entry name" value="6-phosphogluconate dehydrogenase C-terminal domain-like"/>
    <property type="match status" value="1"/>
</dbReference>
<sequence>MTPQNARAHEPQTVSILGLGAMGTALAAALLDRGHAVTAWNRSPGRGEGLVERGAHRAGTVAEALDRSEVIVTCLLRYASIRATLDPVAEQLRGRTVIDLTTTTPDEARELGAWAAEHGIDYLNGAILATPPMIGGPGAQLFVSGASEVHERTRPVLETWAEIVYDGADPGAASLVDLAMLAAMYQMFAGLFHGAAMAASAGMPAADFAARAVPFVAAMVPAFARDAEIVDGGDYTVPGQQSLHFSDLSDIIRASDEAGANSSTIRAVQALIAEQVGLGFGDEGTARIFESLRRPEPVRDGAAEAVA</sequence>
<dbReference type="GO" id="GO:0003677">
    <property type="term" value="F:DNA binding"/>
    <property type="evidence" value="ECO:0007669"/>
    <property type="project" value="TreeGrafter"/>
</dbReference>
<dbReference type="PANTHER" id="PTHR43580:SF2">
    <property type="entry name" value="CYTOKINE-LIKE NUCLEAR FACTOR N-PAC"/>
    <property type="match status" value="1"/>
</dbReference>